<keyword evidence="2" id="KW-1185">Reference proteome</keyword>
<organism evidence="1 2">
    <name type="scientific">Catharanthus roseus</name>
    <name type="common">Madagascar periwinkle</name>
    <name type="synonym">Vinca rosea</name>
    <dbReference type="NCBI Taxonomy" id="4058"/>
    <lineage>
        <taxon>Eukaryota</taxon>
        <taxon>Viridiplantae</taxon>
        <taxon>Streptophyta</taxon>
        <taxon>Embryophyta</taxon>
        <taxon>Tracheophyta</taxon>
        <taxon>Spermatophyta</taxon>
        <taxon>Magnoliopsida</taxon>
        <taxon>eudicotyledons</taxon>
        <taxon>Gunneridae</taxon>
        <taxon>Pentapetalae</taxon>
        <taxon>asterids</taxon>
        <taxon>lamiids</taxon>
        <taxon>Gentianales</taxon>
        <taxon>Apocynaceae</taxon>
        <taxon>Rauvolfioideae</taxon>
        <taxon>Vinceae</taxon>
        <taxon>Catharanthinae</taxon>
        <taxon>Catharanthus</taxon>
    </lineage>
</organism>
<dbReference type="EMBL" id="CM044707">
    <property type="protein sequence ID" value="KAI5654404.1"/>
    <property type="molecule type" value="Genomic_DNA"/>
</dbReference>
<comment type="caution">
    <text evidence="1">The sequence shown here is derived from an EMBL/GenBank/DDBJ whole genome shotgun (WGS) entry which is preliminary data.</text>
</comment>
<sequence>MTLVHWGLPPSPPIPFKTHPPTTSYHPYTPVPYDPYGYSQPPQTSYDPHAHAPSLPIRTQFFEQLAGSVPVDSSYSGAEYGATARGNSSSDVGDDEGDDHEPVPVVEASSSGHRLAQGKGKGLTGNPRSRVLLPTLRRGRNQRMTVGSRQVQLMAVHRIQSLSLRIAFMSLVVYGVVR</sequence>
<evidence type="ECO:0000313" key="1">
    <source>
        <dbReference type="EMBL" id="KAI5654404.1"/>
    </source>
</evidence>
<dbReference type="Proteomes" id="UP001060085">
    <property type="component" value="Linkage Group LG07"/>
</dbReference>
<accession>A0ACC0A2L5</accession>
<protein>
    <submittedName>
        <fullName evidence="1">Uncharacterized protein</fullName>
    </submittedName>
</protein>
<evidence type="ECO:0000313" key="2">
    <source>
        <dbReference type="Proteomes" id="UP001060085"/>
    </source>
</evidence>
<reference evidence="2" key="1">
    <citation type="journal article" date="2023" name="Nat. Plants">
        <title>Single-cell RNA sequencing provides a high-resolution roadmap for understanding the multicellular compartmentation of specialized metabolism.</title>
        <authorList>
            <person name="Sun S."/>
            <person name="Shen X."/>
            <person name="Li Y."/>
            <person name="Li Y."/>
            <person name="Wang S."/>
            <person name="Li R."/>
            <person name="Zhang H."/>
            <person name="Shen G."/>
            <person name="Guo B."/>
            <person name="Wei J."/>
            <person name="Xu J."/>
            <person name="St-Pierre B."/>
            <person name="Chen S."/>
            <person name="Sun C."/>
        </authorList>
    </citation>
    <scope>NUCLEOTIDE SEQUENCE [LARGE SCALE GENOMIC DNA]</scope>
</reference>
<gene>
    <name evidence="1" type="ORF">M9H77_31591</name>
</gene>
<name>A0ACC0A2L5_CATRO</name>
<proteinExistence type="predicted"/>